<evidence type="ECO:0000313" key="3">
    <source>
        <dbReference type="Proteomes" id="UP000761534"/>
    </source>
</evidence>
<dbReference type="SUPFAM" id="SSF63829">
    <property type="entry name" value="Calcium-dependent phosphotriesterase"/>
    <property type="match status" value="1"/>
</dbReference>
<dbReference type="PANTHER" id="PTHR47064">
    <property type="entry name" value="PUTATIVE (AFU_ORTHOLOGUE AFUA_1G08990)-RELATED"/>
    <property type="match status" value="1"/>
</dbReference>
<keyword evidence="3" id="KW-1185">Reference proteome</keyword>
<protein>
    <recommendedName>
        <fullName evidence="1">SMP-30/Gluconolactonase/LRE-like region domain-containing protein</fullName>
    </recommendedName>
</protein>
<dbReference type="InterPro" id="IPR011042">
    <property type="entry name" value="6-blade_b-propeller_TolB-like"/>
</dbReference>
<dbReference type="Pfam" id="PF08450">
    <property type="entry name" value="SGL"/>
    <property type="match status" value="1"/>
</dbReference>
<evidence type="ECO:0000259" key="1">
    <source>
        <dbReference type="Pfam" id="PF08450"/>
    </source>
</evidence>
<sequence length="371" mass="40401">MSSAVQFVDPRHNLVYTEYVERGVNRSFGSGGSSAVDYSVNEENLAVQPFVCFQNEFLDTIVGANPSLKVLTSSDEVVASTKRGDLAFAHEAGVWFSERREVFFTSNQLSDKGVVIFKYHIDTGSVTRVCPKPDIPAANGACRYKDQLLVCCQGNDSSPSGLVLLDPATEVSTPLINNFMDRPFNSPNDVIVLPLDGSIWFTDPDYGIEQGLKSLSLLPNQVYCLQPDTGDVRVVANELKKPNGICFSPDNHYCYITDTETYLGTGGTDPRCSATIYEYEVVSRHGSYILLNKRVFAFADTGAPDGIKCDVAGNVYAGCSDGIHIWNPAGILVGKILVPGGIANFCFIEPNRLFLLNETRLITATLAGSLF</sequence>
<dbReference type="EMBL" id="SWFS01000376">
    <property type="protein sequence ID" value="KAA8907646.1"/>
    <property type="molecule type" value="Genomic_DNA"/>
</dbReference>
<comment type="caution">
    <text evidence="2">The sequence shown here is derived from an EMBL/GenBank/DDBJ whole genome shotgun (WGS) entry which is preliminary data.</text>
</comment>
<dbReference type="Proteomes" id="UP000761534">
    <property type="component" value="Unassembled WGS sequence"/>
</dbReference>
<dbReference type="Gene3D" id="2.120.10.30">
    <property type="entry name" value="TolB, C-terminal domain"/>
    <property type="match status" value="1"/>
</dbReference>
<gene>
    <name evidence="2" type="ORF">TRICI_004937</name>
</gene>
<feature type="domain" description="SMP-30/Gluconolactonase/LRE-like region" evidence="1">
    <location>
        <begin position="113"/>
        <end position="352"/>
    </location>
</feature>
<accession>A0A642V2U8</accession>
<organism evidence="2 3">
    <name type="scientific">Trichomonascus ciferrii</name>
    <dbReference type="NCBI Taxonomy" id="44093"/>
    <lineage>
        <taxon>Eukaryota</taxon>
        <taxon>Fungi</taxon>
        <taxon>Dikarya</taxon>
        <taxon>Ascomycota</taxon>
        <taxon>Saccharomycotina</taxon>
        <taxon>Dipodascomycetes</taxon>
        <taxon>Dipodascales</taxon>
        <taxon>Trichomonascaceae</taxon>
        <taxon>Trichomonascus</taxon>
        <taxon>Trichomonascus ciferrii complex</taxon>
    </lineage>
</organism>
<dbReference type="AlphaFoldDB" id="A0A642V2U8"/>
<dbReference type="PANTHER" id="PTHR47064:SF2">
    <property type="entry name" value="SMP-30_GLUCONOLACTONASE_LRE-LIKE REGION DOMAIN-CONTAINING PROTEIN-RELATED"/>
    <property type="match status" value="1"/>
</dbReference>
<reference evidence="2" key="1">
    <citation type="journal article" date="2019" name="G3 (Bethesda)">
        <title>Genome Assemblies of Two Rare Opportunistic Yeast Pathogens: Diutina rugosa (syn. Candida rugosa) and Trichomonascus ciferrii (syn. Candida ciferrii).</title>
        <authorList>
            <person name="Mixao V."/>
            <person name="Saus E."/>
            <person name="Hansen A.P."/>
            <person name="Lass-Florl C."/>
            <person name="Gabaldon T."/>
        </authorList>
    </citation>
    <scope>NUCLEOTIDE SEQUENCE</scope>
    <source>
        <strain evidence="2">CBS 4856</strain>
    </source>
</reference>
<name>A0A642V2U8_9ASCO</name>
<dbReference type="VEuPathDB" id="FungiDB:TRICI_004937"/>
<dbReference type="OrthoDB" id="423498at2759"/>
<dbReference type="InterPro" id="IPR013658">
    <property type="entry name" value="SGL"/>
</dbReference>
<proteinExistence type="predicted"/>
<dbReference type="InterPro" id="IPR052988">
    <property type="entry name" value="Oryzine_lactonohydrolase"/>
</dbReference>
<evidence type="ECO:0000313" key="2">
    <source>
        <dbReference type="EMBL" id="KAA8907646.1"/>
    </source>
</evidence>